<reference evidence="1 2" key="2">
    <citation type="journal article" date="2011" name="Stand. Genomic Sci.">
        <title>Complete genome sequence of Isosphaera pallida type strain (IS1B).</title>
        <authorList>
            <consortium name="US DOE Joint Genome Institute (JGI-PGF)"/>
            <person name="Goker M."/>
            <person name="Cleland D."/>
            <person name="Saunders E."/>
            <person name="Lapidus A."/>
            <person name="Nolan M."/>
            <person name="Lucas S."/>
            <person name="Hammon N."/>
            <person name="Deshpande S."/>
            <person name="Cheng J.F."/>
            <person name="Tapia R."/>
            <person name="Han C."/>
            <person name="Goodwin L."/>
            <person name="Pitluck S."/>
            <person name="Liolios K."/>
            <person name="Pagani I."/>
            <person name="Ivanova N."/>
            <person name="Mavromatis K."/>
            <person name="Pati A."/>
            <person name="Chen A."/>
            <person name="Palaniappan K."/>
            <person name="Land M."/>
            <person name="Hauser L."/>
            <person name="Chang Y.J."/>
            <person name="Jeffries C.D."/>
            <person name="Detter J.C."/>
            <person name="Beck B."/>
            <person name="Woyke T."/>
            <person name="Bristow J."/>
            <person name="Eisen J.A."/>
            <person name="Markowitz V."/>
            <person name="Hugenholtz P."/>
            <person name="Kyrpides N.C."/>
            <person name="Klenk H.P."/>
        </authorList>
    </citation>
    <scope>NUCLEOTIDE SEQUENCE [LARGE SCALE GENOMIC DNA]</scope>
    <source>
        <strain evidence="2">ATCC 43644 / DSM 9630 / IS1B</strain>
    </source>
</reference>
<reference key="1">
    <citation type="submission" date="2010-11" db="EMBL/GenBank/DDBJ databases">
        <title>The complete sequence of chromosome of Isophaera pallida ATCC 43644.</title>
        <authorList>
            <consortium name="US DOE Joint Genome Institute (JGI-PGF)"/>
            <person name="Lucas S."/>
            <person name="Copeland A."/>
            <person name="Lapidus A."/>
            <person name="Bruce D."/>
            <person name="Goodwin L."/>
            <person name="Pitluck S."/>
            <person name="Kyrpides N."/>
            <person name="Mavromatis K."/>
            <person name="Pagani I."/>
            <person name="Ivanova N."/>
            <person name="Saunders E."/>
            <person name="Brettin T."/>
            <person name="Detter J.C."/>
            <person name="Han C."/>
            <person name="Tapia R."/>
            <person name="Land M."/>
            <person name="Hauser L."/>
            <person name="Markowitz V."/>
            <person name="Cheng J.-F."/>
            <person name="Hugenholtz P."/>
            <person name="Woyke T."/>
            <person name="Wu D."/>
            <person name="Eisen J.A."/>
        </authorList>
    </citation>
    <scope>NUCLEOTIDE SEQUENCE</scope>
    <source>
        <strain>ATCC 43644</strain>
    </source>
</reference>
<dbReference type="InterPro" id="IPR011009">
    <property type="entry name" value="Kinase-like_dom_sf"/>
</dbReference>
<dbReference type="eggNOG" id="COG3642">
    <property type="taxonomic scope" value="Bacteria"/>
</dbReference>
<sequence>MRPIATEMIDLPEWKCHALHQNHHVFYWISPRWTTMFAPGRFDTLFDPDLSQSCWDRIHRKQGRLTARVQLEPTKGANSLVCYLKHHDRERVPRNFPLESKVFRSAAATEWRHLESARRLGLTVPESVAAAVRVKADGGVQSLLLIREIDEALAVHEAIPRAFELLDYASFLVWKQNVVRRMAEMTALLHRAGWFHQDLYLCHFFVSHSLDSPVGHLTLIDFQRMIQPSSITRWRYRIKDLAQWRFSTQGVVGVEERDRRLFWRVYRECCQPPAASLTATLVSVKTHRYLCHHRKHQATLPS</sequence>
<keyword evidence="2" id="KW-1185">Reference proteome</keyword>
<dbReference type="EMBL" id="CP002353">
    <property type="protein sequence ID" value="ADV61416.1"/>
    <property type="molecule type" value="Genomic_DNA"/>
</dbReference>
<protein>
    <recommendedName>
        <fullName evidence="3">Lipopolysaccharide kinase</fullName>
    </recommendedName>
</protein>
<dbReference type="InParanoid" id="E8R2D1"/>
<evidence type="ECO:0008006" key="3">
    <source>
        <dbReference type="Google" id="ProtNLM"/>
    </source>
</evidence>
<name>E8R2D1_ISOPI</name>
<accession>E8R2D1</accession>
<evidence type="ECO:0000313" key="1">
    <source>
        <dbReference type="EMBL" id="ADV61416.1"/>
    </source>
</evidence>
<proteinExistence type="predicted"/>
<dbReference type="OrthoDB" id="261539at2"/>
<evidence type="ECO:0000313" key="2">
    <source>
        <dbReference type="Proteomes" id="UP000008631"/>
    </source>
</evidence>
<dbReference type="STRING" id="575540.Isop_0826"/>
<dbReference type="KEGG" id="ipa:Isop_0826"/>
<dbReference type="AlphaFoldDB" id="E8R2D1"/>
<organism evidence="1 2">
    <name type="scientific">Isosphaera pallida (strain ATCC 43644 / DSM 9630 / IS1B)</name>
    <dbReference type="NCBI Taxonomy" id="575540"/>
    <lineage>
        <taxon>Bacteria</taxon>
        <taxon>Pseudomonadati</taxon>
        <taxon>Planctomycetota</taxon>
        <taxon>Planctomycetia</taxon>
        <taxon>Isosphaerales</taxon>
        <taxon>Isosphaeraceae</taxon>
        <taxon>Isosphaera</taxon>
    </lineage>
</organism>
<dbReference type="SUPFAM" id="SSF56112">
    <property type="entry name" value="Protein kinase-like (PK-like)"/>
    <property type="match status" value="1"/>
</dbReference>
<dbReference type="Proteomes" id="UP000008631">
    <property type="component" value="Chromosome"/>
</dbReference>
<dbReference type="RefSeq" id="WP_013563705.1">
    <property type="nucleotide sequence ID" value="NC_014962.1"/>
</dbReference>
<dbReference type="Pfam" id="PF06293">
    <property type="entry name" value="Kdo"/>
    <property type="match status" value="1"/>
</dbReference>
<gene>
    <name evidence="1" type="ordered locus">Isop_0826</name>
</gene>
<dbReference type="HOGENOM" id="CLU_920633_0_0_0"/>